<protein>
    <submittedName>
        <fullName evidence="1">Uncharacterized protein</fullName>
    </submittedName>
</protein>
<accession>A0A1D7U0P3</accession>
<dbReference type="OrthoDB" id="7375712at2"/>
<dbReference type="AlphaFoldDB" id="A0A1D7U0P3"/>
<sequence length="218" mass="23803">MSLHAIIARRQRALIASWVRNPLVQVQVEAPGALPGLVFISDAGEAGMAGGVGRRDERNVAMVTRPGDPDTQASCWVAARYSGYRSAYLAFIREAYGVRATSVELAGFDVDHLLNRARSPQDSSFIRIEAIPAAANQDWGRLFEKAASDPRFYANQARERRTMSWVICAKLAGQAPPNGPGDQAGINRLVQYFVSIGLDAAEARDGLNSMLSFAYKFR</sequence>
<keyword evidence="2" id="KW-1185">Reference proteome</keyword>
<dbReference type="RefSeq" id="WP_069690151.1">
    <property type="nucleotide sequence ID" value="NZ_CP017147.1"/>
</dbReference>
<reference evidence="1 2" key="1">
    <citation type="journal article" date="2015" name="Antonie Van Leeuwenhoek">
        <title>Bosea vaviloviae sp. nov., a new species of slow-growing rhizobia isolated from nodules of the relict species Vavilovia formosa (Stev.) Fed.</title>
        <authorList>
            <person name="Safronova V.I."/>
            <person name="Kuznetsova I.G."/>
            <person name="Sazanova A.L."/>
            <person name="Kimeklis A.K."/>
            <person name="Belimov A.A."/>
            <person name="Andronov E.E."/>
            <person name="Pinaev A.G."/>
            <person name="Chizhevskaya E.P."/>
            <person name="Pukhaev A.R."/>
            <person name="Popov K.P."/>
            <person name="Willems A."/>
            <person name="Tikhonovich I.A."/>
        </authorList>
    </citation>
    <scope>NUCLEOTIDE SEQUENCE [LARGE SCALE GENOMIC DNA]</scope>
    <source>
        <strain evidence="1 2">Vaf18</strain>
    </source>
</reference>
<proteinExistence type="predicted"/>
<dbReference type="EMBL" id="CP017147">
    <property type="protein sequence ID" value="AOO80933.1"/>
    <property type="molecule type" value="Genomic_DNA"/>
</dbReference>
<dbReference type="STRING" id="1526658.BHK69_11075"/>
<evidence type="ECO:0000313" key="1">
    <source>
        <dbReference type="EMBL" id="AOO80933.1"/>
    </source>
</evidence>
<name>A0A1D7U0P3_9HYPH</name>
<dbReference type="KEGG" id="bvv:BHK69_11075"/>
<dbReference type="Proteomes" id="UP000094969">
    <property type="component" value="Chromosome"/>
</dbReference>
<gene>
    <name evidence="1" type="ORF">BHK69_11075</name>
</gene>
<organism evidence="1 2">
    <name type="scientific">Bosea vaviloviae</name>
    <dbReference type="NCBI Taxonomy" id="1526658"/>
    <lineage>
        <taxon>Bacteria</taxon>
        <taxon>Pseudomonadati</taxon>
        <taxon>Pseudomonadota</taxon>
        <taxon>Alphaproteobacteria</taxon>
        <taxon>Hyphomicrobiales</taxon>
        <taxon>Boseaceae</taxon>
        <taxon>Bosea</taxon>
    </lineage>
</organism>
<evidence type="ECO:0000313" key="2">
    <source>
        <dbReference type="Proteomes" id="UP000094969"/>
    </source>
</evidence>